<name>A0A941D341_9CAUL</name>
<evidence type="ECO:0000256" key="1">
    <source>
        <dbReference type="SAM" id="Coils"/>
    </source>
</evidence>
<dbReference type="AlphaFoldDB" id="A0A941D341"/>
<keyword evidence="2" id="KW-1133">Transmembrane helix</keyword>
<reference evidence="4" key="1">
    <citation type="submission" date="2021-01" db="EMBL/GenBank/DDBJ databases">
        <title>Genome sequence of Phenylobacterium sp. 20VBR1 isolated from a valley glaceir, Ny-Alesund, Svalbard.</title>
        <authorList>
            <person name="Thomas F.A."/>
            <person name="Krishnan K.P."/>
            <person name="Sinha R.K."/>
        </authorList>
    </citation>
    <scope>NUCLEOTIDE SEQUENCE</scope>
    <source>
        <strain evidence="4">20VBR1</strain>
    </source>
</reference>
<keyword evidence="5" id="KW-1185">Reference proteome</keyword>
<dbReference type="RefSeq" id="WP_215342592.1">
    <property type="nucleotide sequence ID" value="NZ_JAGSGD010000001.1"/>
</dbReference>
<organism evidence="3 5">
    <name type="scientific">Phenylobacterium glaciei</name>
    <dbReference type="NCBI Taxonomy" id="2803784"/>
    <lineage>
        <taxon>Bacteria</taxon>
        <taxon>Pseudomonadati</taxon>
        <taxon>Pseudomonadota</taxon>
        <taxon>Alphaproteobacteria</taxon>
        <taxon>Caulobacterales</taxon>
        <taxon>Caulobacteraceae</taxon>
        <taxon>Phenylobacterium</taxon>
    </lineage>
</organism>
<keyword evidence="2" id="KW-0472">Membrane</keyword>
<reference evidence="3" key="2">
    <citation type="submission" date="2021-04" db="EMBL/GenBank/DDBJ databases">
        <title>Draft genome assembly of strain Phenylobacterium sp. 20VBR1 using MiniION and Illumina platforms.</title>
        <authorList>
            <person name="Thomas F.A."/>
            <person name="Krishnan K.P."/>
            <person name="Sinha R.K."/>
        </authorList>
    </citation>
    <scope>NUCLEOTIDE SEQUENCE</scope>
    <source>
        <strain evidence="3">20VBR1</strain>
    </source>
</reference>
<dbReference type="EMBL" id="CP068570">
    <property type="protein sequence ID" value="QQZ50065.1"/>
    <property type="molecule type" value="Genomic_DNA"/>
</dbReference>
<keyword evidence="1" id="KW-0175">Coiled coil</keyword>
<evidence type="ECO:0000313" key="4">
    <source>
        <dbReference type="EMBL" id="QQZ50065.1"/>
    </source>
</evidence>
<sequence length="158" mass="17631">MEQLAADKSQVPEWASPAISTLALVVASVAVIATHRLSVHRQRRDEFYKRLQECQAVLDKVAQAAADVWRQKHDPAGSRKAIQTVQSDLDDLTDRLSLLDRQHQKLRLTDALADFRNIATLDIESGNRKADPMRADKVLGAARLLARKLTAASHEIYV</sequence>
<dbReference type="EMBL" id="JAGSGD010000001">
    <property type="protein sequence ID" value="MBR7621430.1"/>
    <property type="molecule type" value="Genomic_DNA"/>
</dbReference>
<feature type="coiled-coil region" evidence="1">
    <location>
        <begin position="82"/>
        <end position="109"/>
    </location>
</feature>
<dbReference type="Proteomes" id="UP000622580">
    <property type="component" value="Unassembled WGS sequence"/>
</dbReference>
<keyword evidence="2" id="KW-0812">Transmembrane</keyword>
<protein>
    <submittedName>
        <fullName evidence="3">Uncharacterized protein</fullName>
    </submittedName>
</protein>
<feature type="transmembrane region" description="Helical" evidence="2">
    <location>
        <begin position="14"/>
        <end position="34"/>
    </location>
</feature>
<proteinExistence type="predicted"/>
<gene>
    <name evidence="3" type="ORF">JKL49_18705</name>
    <name evidence="4" type="ORF">JKL49_26150</name>
</gene>
<evidence type="ECO:0000256" key="2">
    <source>
        <dbReference type="SAM" id="Phobius"/>
    </source>
</evidence>
<evidence type="ECO:0000313" key="5">
    <source>
        <dbReference type="Proteomes" id="UP000622580"/>
    </source>
</evidence>
<accession>A0A941D341</accession>
<evidence type="ECO:0000313" key="3">
    <source>
        <dbReference type="EMBL" id="MBR7621430.1"/>
    </source>
</evidence>